<dbReference type="AlphaFoldDB" id="A0A9X4M925"/>
<dbReference type="EMBL" id="VBTY01000008">
    <property type="protein sequence ID" value="MDG3493271.1"/>
    <property type="molecule type" value="Genomic_DNA"/>
</dbReference>
<proteinExistence type="predicted"/>
<reference evidence="1" key="1">
    <citation type="submission" date="2019-05" db="EMBL/GenBank/DDBJ databases">
        <title>Whole genome sequencing of Pseudanabaena catenata USMAC16.</title>
        <authorList>
            <person name="Khan Z."/>
            <person name="Omar W.M."/>
            <person name="Convey P."/>
            <person name="Merican F."/>
            <person name="Najimudin N."/>
        </authorList>
    </citation>
    <scope>NUCLEOTIDE SEQUENCE</scope>
    <source>
        <strain evidence="1">USMAC16</strain>
    </source>
</reference>
<dbReference type="InterPro" id="IPR019657">
    <property type="entry name" value="ComFB"/>
</dbReference>
<organism evidence="1 2">
    <name type="scientific">Pseudanabaena catenata USMAC16</name>
    <dbReference type="NCBI Taxonomy" id="1855837"/>
    <lineage>
        <taxon>Bacteria</taxon>
        <taxon>Bacillati</taxon>
        <taxon>Cyanobacteriota</taxon>
        <taxon>Cyanophyceae</taxon>
        <taxon>Pseudanabaenales</taxon>
        <taxon>Pseudanabaenaceae</taxon>
        <taxon>Pseudanabaena</taxon>
    </lineage>
</organism>
<gene>
    <name evidence="1" type="ORF">FEV09_01750</name>
</gene>
<sequence length="336" mass="38268">MESCRNVLLEFVYREANAQIQNLGIGIRHKYNIDEVIAFALNRLPVMFASTDAGLHIKRQECLAIHADITKITRQALLGVRRDPLREPQPLEDVELANAPYVLLNVQSSLGWQNLMWCDLPKALEDALENAIAKYNSGNLSPRVSKYGALGSRQINSQMYLGKSHNKISVAPESKQKEYDIYMIESRQLVHVLERLVIRMAQNRAQSFPKSDLRFIRLEDVVAQTLNQLPPLYATSAKGIAHLRHYAQMNIGSEVAILVHESMLAVRNASYQKIDPLMFSKIRYEREQALIKVSNLLNQDVKWQNLREVVTDSLDLARSGKVCWVRSPQHEGIKKS</sequence>
<dbReference type="RefSeq" id="WP_009625310.1">
    <property type="nucleotide sequence ID" value="NZ_VBTY01000008.1"/>
</dbReference>
<protein>
    <submittedName>
        <fullName evidence="1">Late competence development ComFB family protein</fullName>
    </submittedName>
</protein>
<dbReference type="Pfam" id="PF10719">
    <property type="entry name" value="ComFB"/>
    <property type="match status" value="2"/>
</dbReference>
<evidence type="ECO:0000313" key="2">
    <source>
        <dbReference type="Proteomes" id="UP001152872"/>
    </source>
</evidence>
<keyword evidence="2" id="KW-1185">Reference proteome</keyword>
<name>A0A9X4M925_9CYAN</name>
<accession>A0A9X4M925</accession>
<comment type="caution">
    <text evidence="1">The sequence shown here is derived from an EMBL/GenBank/DDBJ whole genome shotgun (WGS) entry which is preliminary data.</text>
</comment>
<evidence type="ECO:0000313" key="1">
    <source>
        <dbReference type="EMBL" id="MDG3493271.1"/>
    </source>
</evidence>
<dbReference type="Proteomes" id="UP001152872">
    <property type="component" value="Unassembled WGS sequence"/>
</dbReference>